<dbReference type="Gene3D" id="3.30.300.20">
    <property type="match status" value="1"/>
</dbReference>
<dbReference type="InterPro" id="IPR036102">
    <property type="entry name" value="OsmC/Ohrsf"/>
</dbReference>
<evidence type="ECO:0000313" key="2">
    <source>
        <dbReference type="Proteomes" id="UP001403385"/>
    </source>
</evidence>
<dbReference type="InterPro" id="IPR003718">
    <property type="entry name" value="OsmC/Ohr_fam"/>
</dbReference>
<gene>
    <name evidence="1" type="ORF">AAG747_02650</name>
</gene>
<proteinExistence type="predicted"/>
<reference evidence="1 2" key="1">
    <citation type="submission" date="2024-04" db="EMBL/GenBank/DDBJ databases">
        <title>Novel genus in family Flammeovirgaceae.</title>
        <authorList>
            <person name="Nguyen T.H."/>
            <person name="Vuong T.Q."/>
            <person name="Le H."/>
            <person name="Kim S.-G."/>
        </authorList>
    </citation>
    <scope>NUCLEOTIDE SEQUENCE [LARGE SCALE GENOMIC DNA]</scope>
    <source>
        <strain evidence="1 2">JCM 23209</strain>
    </source>
</reference>
<dbReference type="Proteomes" id="UP001403385">
    <property type="component" value="Unassembled WGS sequence"/>
</dbReference>
<comment type="caution">
    <text evidence="1">The sequence shown here is derived from an EMBL/GenBank/DDBJ whole genome shotgun (WGS) entry which is preliminary data.</text>
</comment>
<dbReference type="InterPro" id="IPR015946">
    <property type="entry name" value="KH_dom-like_a/b"/>
</dbReference>
<protein>
    <submittedName>
        <fullName evidence="1">OsmC family protein</fullName>
    </submittedName>
</protein>
<organism evidence="1 2">
    <name type="scientific">Rapidithrix thailandica</name>
    <dbReference type="NCBI Taxonomy" id="413964"/>
    <lineage>
        <taxon>Bacteria</taxon>
        <taxon>Pseudomonadati</taxon>
        <taxon>Bacteroidota</taxon>
        <taxon>Cytophagia</taxon>
        <taxon>Cytophagales</taxon>
        <taxon>Flammeovirgaceae</taxon>
        <taxon>Rapidithrix</taxon>
    </lineage>
</organism>
<dbReference type="EMBL" id="JBDKWZ010000001">
    <property type="protein sequence ID" value="MEN7546791.1"/>
    <property type="molecule type" value="Genomic_DNA"/>
</dbReference>
<name>A0AAW9S782_9BACT</name>
<dbReference type="PANTHER" id="PTHR34352:SF1">
    <property type="entry name" value="PROTEIN YHFA"/>
    <property type="match status" value="1"/>
</dbReference>
<dbReference type="Pfam" id="PF02566">
    <property type="entry name" value="OsmC"/>
    <property type="match status" value="1"/>
</dbReference>
<dbReference type="AlphaFoldDB" id="A0AAW9S782"/>
<evidence type="ECO:0000313" key="1">
    <source>
        <dbReference type="EMBL" id="MEN7546791.1"/>
    </source>
</evidence>
<keyword evidence="2" id="KW-1185">Reference proteome</keyword>
<dbReference type="SUPFAM" id="SSF82784">
    <property type="entry name" value="OsmC-like"/>
    <property type="match status" value="1"/>
</dbReference>
<accession>A0AAW9S782</accession>
<sequence length="138" mass="15075">MMKIEINRESAPVHFVASNEDGNTISIDGSEAIGGAGKGMRPMQVVLGALGTCSCFDIVEILKKQRQDLQDIKITVTAERADAVPAPFTAIHLHFRLWGELDENKVSRAIDLGVNKYCSVGVILEKSAKITYTFEINP</sequence>
<dbReference type="PANTHER" id="PTHR34352">
    <property type="entry name" value="PROTEIN YHFA"/>
    <property type="match status" value="1"/>
</dbReference>
<dbReference type="RefSeq" id="WP_346819573.1">
    <property type="nucleotide sequence ID" value="NZ_JBDKWZ010000001.1"/>
</dbReference>